<proteinExistence type="predicted"/>
<evidence type="ECO:0000313" key="5">
    <source>
        <dbReference type="Proteomes" id="UP000198287"/>
    </source>
</evidence>
<dbReference type="AlphaFoldDB" id="A0A226DVI7"/>
<name>A0A226DVI7_FOLCA</name>
<feature type="coiled-coil region" evidence="1">
    <location>
        <begin position="154"/>
        <end position="188"/>
    </location>
</feature>
<feature type="domain" description="BEN" evidence="3">
    <location>
        <begin position="194"/>
        <end position="312"/>
    </location>
</feature>
<evidence type="ECO:0000256" key="1">
    <source>
        <dbReference type="SAM" id="Coils"/>
    </source>
</evidence>
<protein>
    <recommendedName>
        <fullName evidence="3">BEN domain-containing protein</fullName>
    </recommendedName>
</protein>
<reference evidence="4 5" key="1">
    <citation type="submission" date="2015-12" db="EMBL/GenBank/DDBJ databases">
        <title>The genome of Folsomia candida.</title>
        <authorList>
            <person name="Faddeeva A."/>
            <person name="Derks M.F."/>
            <person name="Anvar Y."/>
            <person name="Smit S."/>
            <person name="Van Straalen N."/>
            <person name="Roelofs D."/>
        </authorList>
    </citation>
    <scope>NUCLEOTIDE SEQUENCE [LARGE SCALE GENOMIC DNA]</scope>
    <source>
        <strain evidence="4 5">VU population</strain>
        <tissue evidence="4">Whole body</tissue>
    </source>
</reference>
<gene>
    <name evidence="4" type="ORF">Fcan01_16017</name>
</gene>
<comment type="caution">
    <text evidence="4">The sequence shown here is derived from an EMBL/GenBank/DDBJ whole genome shotgun (WGS) entry which is preliminary data.</text>
</comment>
<keyword evidence="1" id="KW-0175">Coiled coil</keyword>
<evidence type="ECO:0000256" key="2">
    <source>
        <dbReference type="SAM" id="MobiDB-lite"/>
    </source>
</evidence>
<organism evidence="4 5">
    <name type="scientific">Folsomia candida</name>
    <name type="common">Springtail</name>
    <dbReference type="NCBI Taxonomy" id="158441"/>
    <lineage>
        <taxon>Eukaryota</taxon>
        <taxon>Metazoa</taxon>
        <taxon>Ecdysozoa</taxon>
        <taxon>Arthropoda</taxon>
        <taxon>Hexapoda</taxon>
        <taxon>Collembola</taxon>
        <taxon>Entomobryomorpha</taxon>
        <taxon>Isotomoidea</taxon>
        <taxon>Isotomidae</taxon>
        <taxon>Proisotominae</taxon>
        <taxon>Folsomia</taxon>
    </lineage>
</organism>
<evidence type="ECO:0000259" key="3">
    <source>
        <dbReference type="PROSITE" id="PS51457"/>
    </source>
</evidence>
<accession>A0A226DVI7</accession>
<dbReference type="Proteomes" id="UP000198287">
    <property type="component" value="Unassembled WGS sequence"/>
</dbReference>
<dbReference type="EMBL" id="LNIX01000010">
    <property type="protein sequence ID" value="OXA49485.1"/>
    <property type="molecule type" value="Genomic_DNA"/>
</dbReference>
<dbReference type="InterPro" id="IPR018379">
    <property type="entry name" value="BEN_domain"/>
</dbReference>
<dbReference type="GO" id="GO:0003677">
    <property type="term" value="F:DNA binding"/>
    <property type="evidence" value="ECO:0007669"/>
    <property type="project" value="InterPro"/>
</dbReference>
<dbReference type="PROSITE" id="PS51457">
    <property type="entry name" value="BEN"/>
    <property type="match status" value="1"/>
</dbReference>
<sequence>MTFLLVEWVSKKVPKEYSVVPAESIEDGAIRQNAKSLINQIVSIIWKKGKIFPAVILETGDDEKHLWERADFYGETTKVGDISTNKRSHEILEVPVKKKQARLVAGRERANAIQVVLDSLESDQIIDLNPDTNSSVQTPTIGDEEEGPTLGEGTTNFKEKYQSLKEKHKRLKQKYRELKRRFDQSDNNIELFDGSDVRIESSVLASMRVMSPKPTILARNLFRQLFSAEELSNHSLFGKKSNANRGRETLPEIDSVRRDAVINFILKDEGFGEAPETGNPAADKVFIKAKKTLKNELRKTLSEFLREEKAKARDGNNQ</sequence>
<feature type="region of interest" description="Disordered" evidence="2">
    <location>
        <begin position="130"/>
        <end position="153"/>
    </location>
</feature>
<evidence type="ECO:0000313" key="4">
    <source>
        <dbReference type="EMBL" id="OXA49485.1"/>
    </source>
</evidence>
<dbReference type="Gene3D" id="1.10.10.2590">
    <property type="entry name" value="BEN domain"/>
    <property type="match status" value="1"/>
</dbReference>
<dbReference type="OrthoDB" id="8288172at2759"/>
<feature type="compositionally biased region" description="Polar residues" evidence="2">
    <location>
        <begin position="130"/>
        <end position="140"/>
    </location>
</feature>
<keyword evidence="5" id="KW-1185">Reference proteome</keyword>